<dbReference type="CDD" id="cd20293">
    <property type="entry name" value="cupin_HutD_N"/>
    <property type="match status" value="1"/>
</dbReference>
<dbReference type="InterPro" id="IPR010282">
    <property type="entry name" value="Uncharacterised_HutD/Ves"/>
</dbReference>
<accession>A0AA92H8W4</accession>
<dbReference type="Proteomes" id="UP000244335">
    <property type="component" value="Unassembled WGS sequence"/>
</dbReference>
<dbReference type="InterPro" id="IPR014710">
    <property type="entry name" value="RmlC-like_jellyroll"/>
</dbReference>
<dbReference type="SUPFAM" id="SSF51182">
    <property type="entry name" value="RmlC-like cupins"/>
    <property type="match status" value="1"/>
</dbReference>
<comment type="caution">
    <text evidence="1">The sequence shown here is derived from an EMBL/GenBank/DDBJ whole genome shotgun (WGS) entry which is preliminary data.</text>
</comment>
<dbReference type="AlphaFoldDB" id="A0AA92H8W4"/>
<gene>
    <name evidence="1" type="ORF">DC430_10805</name>
</gene>
<name>A0AA92H8W4_RHIRH</name>
<reference evidence="1 2" key="1">
    <citation type="submission" date="2018-04" db="EMBL/GenBank/DDBJ databases">
        <authorList>
            <person name="Hagen T."/>
        </authorList>
    </citation>
    <scope>NUCLEOTIDE SEQUENCE [LARGE SCALE GENOMIC DNA]</scope>
    <source>
        <strain evidence="1 2">TPD7009</strain>
    </source>
</reference>
<dbReference type="Pfam" id="PF05962">
    <property type="entry name" value="HutD"/>
    <property type="match status" value="1"/>
</dbReference>
<dbReference type="InterPro" id="IPR011051">
    <property type="entry name" value="RmlC_Cupin_sf"/>
</dbReference>
<evidence type="ECO:0008006" key="3">
    <source>
        <dbReference type="Google" id="ProtNLM"/>
    </source>
</evidence>
<sequence length="188" mass="20285">MRRLRASEYKRMPWKNGKGETVEIAVFPPGASIDAFEWRISMASVANDGAFSLFPEIDRTLSILSGHGMSLTIDNAAPVLLTMESDPLRFAADVPVDATLVDGAITDLNVMTRRGRFVHSVERRASSFSVHGCGRGETVYLLATGPVTFTSAGETVKLEAMDCVLVGEDASVTAENIVCYEIRLQGAA</sequence>
<proteinExistence type="predicted"/>
<dbReference type="Gene3D" id="2.60.120.10">
    <property type="entry name" value="Jelly Rolls"/>
    <property type="match status" value="1"/>
</dbReference>
<organism evidence="1 2">
    <name type="scientific">Rhizobium rhizogenes</name>
    <name type="common">Agrobacterium rhizogenes</name>
    <dbReference type="NCBI Taxonomy" id="359"/>
    <lineage>
        <taxon>Bacteria</taxon>
        <taxon>Pseudomonadati</taxon>
        <taxon>Pseudomonadota</taxon>
        <taxon>Alphaproteobacteria</taxon>
        <taxon>Hyphomicrobiales</taxon>
        <taxon>Rhizobiaceae</taxon>
        <taxon>Rhizobium/Agrobacterium group</taxon>
        <taxon>Rhizobium</taxon>
    </lineage>
</organism>
<dbReference type="EMBL" id="QDFR01000003">
    <property type="protein sequence ID" value="PVE53773.1"/>
    <property type="molecule type" value="Genomic_DNA"/>
</dbReference>
<evidence type="ECO:0000313" key="2">
    <source>
        <dbReference type="Proteomes" id="UP000244335"/>
    </source>
</evidence>
<dbReference type="PANTHER" id="PTHR37943:SF1">
    <property type="entry name" value="PROTEIN VES"/>
    <property type="match status" value="1"/>
</dbReference>
<dbReference type="PANTHER" id="PTHR37943">
    <property type="entry name" value="PROTEIN VES"/>
    <property type="match status" value="1"/>
</dbReference>
<evidence type="ECO:0000313" key="1">
    <source>
        <dbReference type="EMBL" id="PVE53773.1"/>
    </source>
</evidence>
<protein>
    <recommendedName>
        <fullName evidence="3">HutD family protein</fullName>
    </recommendedName>
</protein>
<dbReference type="RefSeq" id="WP_116492992.1">
    <property type="nucleotide sequence ID" value="NZ_QDFR01000003.1"/>
</dbReference>